<evidence type="ECO:0000313" key="1">
    <source>
        <dbReference type="EMBL" id="GAA2524320.1"/>
    </source>
</evidence>
<gene>
    <name evidence="1" type="ORF">GCM10010276_89650</name>
</gene>
<evidence type="ECO:0000313" key="2">
    <source>
        <dbReference type="Proteomes" id="UP001501777"/>
    </source>
</evidence>
<name>A0ABN3NJX0_STRLO</name>
<keyword evidence="2" id="KW-1185">Reference proteome</keyword>
<organism evidence="1 2">
    <name type="scientific">Streptomyces longisporus</name>
    <dbReference type="NCBI Taxonomy" id="1948"/>
    <lineage>
        <taxon>Bacteria</taxon>
        <taxon>Bacillati</taxon>
        <taxon>Actinomycetota</taxon>
        <taxon>Actinomycetes</taxon>
        <taxon>Kitasatosporales</taxon>
        <taxon>Streptomycetaceae</taxon>
        <taxon>Streptomyces</taxon>
    </lineage>
</organism>
<dbReference type="RefSeq" id="WP_344407142.1">
    <property type="nucleotide sequence ID" value="NZ_BAAASG010000040.1"/>
</dbReference>
<comment type="caution">
    <text evidence="1">The sequence shown here is derived from an EMBL/GenBank/DDBJ whole genome shotgun (WGS) entry which is preliminary data.</text>
</comment>
<dbReference type="EMBL" id="BAAASG010000040">
    <property type="protein sequence ID" value="GAA2524320.1"/>
    <property type="molecule type" value="Genomic_DNA"/>
</dbReference>
<reference evidence="1 2" key="1">
    <citation type="journal article" date="2019" name="Int. J. Syst. Evol. Microbiol.">
        <title>The Global Catalogue of Microorganisms (GCM) 10K type strain sequencing project: providing services to taxonomists for standard genome sequencing and annotation.</title>
        <authorList>
            <consortium name="The Broad Institute Genomics Platform"/>
            <consortium name="The Broad Institute Genome Sequencing Center for Infectious Disease"/>
            <person name="Wu L."/>
            <person name="Ma J."/>
        </authorList>
    </citation>
    <scope>NUCLEOTIDE SEQUENCE [LARGE SCALE GENOMIC DNA]</scope>
    <source>
        <strain evidence="1 2">JCM 4395</strain>
    </source>
</reference>
<proteinExistence type="predicted"/>
<accession>A0ABN3NJX0</accession>
<dbReference type="Proteomes" id="UP001501777">
    <property type="component" value="Unassembled WGS sequence"/>
</dbReference>
<protein>
    <submittedName>
        <fullName evidence="1">Uncharacterized protein</fullName>
    </submittedName>
</protein>
<sequence length="148" mass="16713">MQAISPTGYAALYRNKARRVVESWDPEGHPQVVQGDRLVNAHTIEGFAGLTQCPRTRDVIPGGQWVQEWCLTQEKESPEAVWSIPVVAWIIRSDGEAEPVIPQDVWPEKDYKGQEIDWDNSGMSAVRTVPMTHPTMGWRPYLENSTPT</sequence>